<dbReference type="PANTHER" id="PTHR32347">
    <property type="entry name" value="EFFLUX SYSTEM COMPONENT YKNX-RELATED"/>
    <property type="match status" value="1"/>
</dbReference>
<evidence type="ECO:0000256" key="1">
    <source>
        <dbReference type="ARBA" id="ARBA00004196"/>
    </source>
</evidence>
<feature type="domain" description="CzcB-like barrel-sandwich hybrid" evidence="5">
    <location>
        <begin position="69"/>
        <end position="192"/>
    </location>
</feature>
<gene>
    <name evidence="6" type="ORF">C4561_05045</name>
</gene>
<sequence length="351" mass="39308">MKIKRSYILILIVVLVLVLAVRYFTSPKVKSLQVKETKIENRVVNKTVSASGAIKSKSTVNLSFPSTQVISQITVKEGEKVTQGQILAYLESSIQYQSTQAVRDARDIVLRKRDLFVSDRETNEKTLGGSDQYEIRLRQYNEEVSQAEASYQAELARFQNYYITAPFTGTVVDITKEVGETAATGEAIIKMSNLEDLYFEINVDQEDYGSLKIGQSTEISLDAYGNRKFQGTVSELSLYAGDIGDFTVKIEFEESGEFLPSLGLTGDAKIVVDTTSQEVPSLYYDEVFYDEEDRPFVWVVRNGYLSKYPVEIGLEGDIYTEIKSSPEFPIVIGLNQDIELAEGYKAAIVPN</sequence>
<evidence type="ECO:0000256" key="2">
    <source>
        <dbReference type="ARBA" id="ARBA00009477"/>
    </source>
</evidence>
<comment type="similarity">
    <text evidence="2">Belongs to the membrane fusion protein (MFP) (TC 8.A.1) family.</text>
</comment>
<protein>
    <submittedName>
        <fullName evidence="6">Efflux RND transporter periplasmic adaptor subunit</fullName>
    </submittedName>
</protein>
<feature type="coiled-coil region" evidence="4">
    <location>
        <begin position="130"/>
        <end position="157"/>
    </location>
</feature>
<dbReference type="GO" id="GO:0022857">
    <property type="term" value="F:transmembrane transporter activity"/>
    <property type="evidence" value="ECO:0007669"/>
    <property type="project" value="InterPro"/>
</dbReference>
<dbReference type="PANTHER" id="PTHR32347:SF23">
    <property type="entry name" value="BLL5650 PROTEIN"/>
    <property type="match status" value="1"/>
</dbReference>
<dbReference type="Gene3D" id="2.40.420.20">
    <property type="match status" value="1"/>
</dbReference>
<dbReference type="Pfam" id="PF25973">
    <property type="entry name" value="BSH_CzcB"/>
    <property type="match status" value="1"/>
</dbReference>
<dbReference type="NCBIfam" id="TIGR01730">
    <property type="entry name" value="RND_mfp"/>
    <property type="match status" value="1"/>
</dbReference>
<evidence type="ECO:0000313" key="6">
    <source>
        <dbReference type="EMBL" id="RJR26485.1"/>
    </source>
</evidence>
<comment type="caution">
    <text evidence="6">The sequence shown here is derived from an EMBL/GenBank/DDBJ whole genome shotgun (WGS) entry which is preliminary data.</text>
</comment>
<dbReference type="Gene3D" id="2.40.30.170">
    <property type="match status" value="1"/>
</dbReference>
<evidence type="ECO:0000313" key="7">
    <source>
        <dbReference type="Proteomes" id="UP000265540"/>
    </source>
</evidence>
<dbReference type="Proteomes" id="UP000265540">
    <property type="component" value="Unassembled WGS sequence"/>
</dbReference>
<dbReference type="Gene3D" id="2.40.50.100">
    <property type="match status" value="1"/>
</dbReference>
<reference evidence="6 7" key="1">
    <citation type="journal article" date="2017" name="ISME J.">
        <title>Energy and carbon metabolisms in a deep terrestrial subsurface fluid microbial community.</title>
        <authorList>
            <person name="Momper L."/>
            <person name="Jungbluth S.P."/>
            <person name="Lee M.D."/>
            <person name="Amend J.P."/>
        </authorList>
    </citation>
    <scope>NUCLEOTIDE SEQUENCE [LARGE SCALE GENOMIC DNA]</scope>
    <source>
        <strain evidence="6">SURF_46</strain>
    </source>
</reference>
<dbReference type="InterPro" id="IPR058647">
    <property type="entry name" value="BSH_CzcB-like"/>
</dbReference>
<dbReference type="GO" id="GO:0016020">
    <property type="term" value="C:membrane"/>
    <property type="evidence" value="ECO:0007669"/>
    <property type="project" value="InterPro"/>
</dbReference>
<proteinExistence type="inferred from homology"/>
<organism evidence="6 7">
    <name type="scientific">candidate division WWE3 bacterium</name>
    <dbReference type="NCBI Taxonomy" id="2053526"/>
    <lineage>
        <taxon>Bacteria</taxon>
        <taxon>Katanobacteria</taxon>
    </lineage>
</organism>
<dbReference type="AlphaFoldDB" id="A0A3A4ZAZ4"/>
<dbReference type="EMBL" id="QZJF01000021">
    <property type="protein sequence ID" value="RJR26485.1"/>
    <property type="molecule type" value="Genomic_DNA"/>
</dbReference>
<evidence type="ECO:0000259" key="5">
    <source>
        <dbReference type="Pfam" id="PF25973"/>
    </source>
</evidence>
<dbReference type="InterPro" id="IPR050465">
    <property type="entry name" value="UPF0194_transport"/>
</dbReference>
<name>A0A3A4ZAZ4_UNCKA</name>
<comment type="subcellular location">
    <subcellularLocation>
        <location evidence="1">Cell envelope</location>
    </subcellularLocation>
</comment>
<dbReference type="SUPFAM" id="SSF111369">
    <property type="entry name" value="HlyD-like secretion proteins"/>
    <property type="match status" value="1"/>
</dbReference>
<keyword evidence="3 4" id="KW-0175">Coiled coil</keyword>
<dbReference type="GO" id="GO:0030313">
    <property type="term" value="C:cell envelope"/>
    <property type="evidence" value="ECO:0007669"/>
    <property type="project" value="UniProtKB-SubCell"/>
</dbReference>
<accession>A0A3A4ZAZ4</accession>
<evidence type="ECO:0000256" key="4">
    <source>
        <dbReference type="SAM" id="Coils"/>
    </source>
</evidence>
<evidence type="ECO:0000256" key="3">
    <source>
        <dbReference type="ARBA" id="ARBA00023054"/>
    </source>
</evidence>
<dbReference type="InterPro" id="IPR006143">
    <property type="entry name" value="RND_pump_MFP"/>
</dbReference>